<dbReference type="InterPro" id="IPR050490">
    <property type="entry name" value="Bact_solute-bd_prot1"/>
</dbReference>
<accession>A0AAW9WF83</accession>
<evidence type="ECO:0000313" key="3">
    <source>
        <dbReference type="EMBL" id="MUB64041.1"/>
    </source>
</evidence>
<evidence type="ECO:0000256" key="1">
    <source>
        <dbReference type="ARBA" id="ARBA00008520"/>
    </source>
</evidence>
<proteinExistence type="inferred from homology"/>
<protein>
    <submittedName>
        <fullName evidence="3">Extracellular solute-binding protein</fullName>
    </submittedName>
</protein>
<gene>
    <name evidence="3" type="ORF">GNE07_13350</name>
</gene>
<reference evidence="3 4" key="1">
    <citation type="submission" date="2019-09" db="EMBL/GenBank/DDBJ databases">
        <title>Draft genome sequencing of Hungatella hathewayi 123Y-2.</title>
        <authorList>
            <person name="Lv Q."/>
            <person name="Li S."/>
        </authorList>
    </citation>
    <scope>NUCLEOTIDE SEQUENCE [LARGE SCALE GENOMIC DNA]</scope>
    <source>
        <strain evidence="3 4">123Y-2</strain>
    </source>
</reference>
<dbReference type="EMBL" id="WNME01000008">
    <property type="protein sequence ID" value="MUB64041.1"/>
    <property type="molecule type" value="Genomic_DNA"/>
</dbReference>
<dbReference type="InterPro" id="IPR006059">
    <property type="entry name" value="SBP"/>
</dbReference>
<dbReference type="AlphaFoldDB" id="A0AAW9WF83"/>
<dbReference type="SUPFAM" id="SSF53850">
    <property type="entry name" value="Periplasmic binding protein-like II"/>
    <property type="match status" value="1"/>
</dbReference>
<keyword evidence="2" id="KW-0813">Transport</keyword>
<dbReference type="Pfam" id="PF13416">
    <property type="entry name" value="SBP_bac_8"/>
    <property type="match status" value="1"/>
</dbReference>
<sequence length="443" mass="50582">MFLAAKAADRIIKNEKDSVNFMQRGTKVCVMAALSAVLLLTACTGVEMGTLESAGSRADQTENVDLTVMIDETTVLYYRDMVEELRLEFSEYGIHSIEWSLPEVEKTVKTAMARKESIEVVKWFPNQMENFISSSAAMDLTPYMDGEWKNIWEDGALDIGTYDGKVYCLPSVVVYPVLEVNEEILERAGVTVREAWTWEEFVEACGRIKSRTDVYPFGIRDSRVCWFMRNALLQIWDDAEEMKRFQSGELSFYDSRIAEAFDRVTSLFRQDYAYPGQRAFSQTNEQIDAAFERGEIAMMFNVNNSVKESLERMEAAGRGRIRVISFPTMASADCDYLLGGCEGFFIPSNTDHPDEAIRLLKFLTSSRIFTELKNQGFTVPVNLGEEEKKITSDSGKVFSQELMNLSSRLYNYINYELPAAYYMDKENTLKELETMRLEAVSVR</sequence>
<evidence type="ECO:0000256" key="2">
    <source>
        <dbReference type="ARBA" id="ARBA00022448"/>
    </source>
</evidence>
<dbReference type="Gene3D" id="3.40.190.10">
    <property type="entry name" value="Periplasmic binding protein-like II"/>
    <property type="match status" value="1"/>
</dbReference>
<name>A0AAW9WF83_9FIRM</name>
<organism evidence="3 4">
    <name type="scientific">Hungatella hathewayi</name>
    <dbReference type="NCBI Taxonomy" id="154046"/>
    <lineage>
        <taxon>Bacteria</taxon>
        <taxon>Bacillati</taxon>
        <taxon>Bacillota</taxon>
        <taxon>Clostridia</taxon>
        <taxon>Lachnospirales</taxon>
        <taxon>Lachnospiraceae</taxon>
        <taxon>Hungatella</taxon>
    </lineage>
</organism>
<dbReference type="PANTHER" id="PTHR43649">
    <property type="entry name" value="ARABINOSE-BINDING PROTEIN-RELATED"/>
    <property type="match status" value="1"/>
</dbReference>
<dbReference type="Proteomes" id="UP000434223">
    <property type="component" value="Unassembled WGS sequence"/>
</dbReference>
<comment type="caution">
    <text evidence="3">The sequence shown here is derived from an EMBL/GenBank/DDBJ whole genome shotgun (WGS) entry which is preliminary data.</text>
</comment>
<comment type="similarity">
    <text evidence="1">Belongs to the bacterial solute-binding protein 1 family.</text>
</comment>
<evidence type="ECO:0000313" key="4">
    <source>
        <dbReference type="Proteomes" id="UP000434223"/>
    </source>
</evidence>
<dbReference type="PANTHER" id="PTHR43649:SF29">
    <property type="entry name" value="OSMOPROTECTIVE COMPOUNDS-BINDING PROTEIN GGTB"/>
    <property type="match status" value="1"/>
</dbReference>